<sequence>MELDNQNKEEKDKMRHSFGSIVKAYRERKGLTQLELAVKSKGELSTATISKAETDPSYNPKLTTFIKFYKIMDVPFEEIVATLEGTADDK</sequence>
<dbReference type="InterPro" id="IPR001387">
    <property type="entry name" value="Cro/C1-type_HTH"/>
</dbReference>
<dbReference type="HOGENOM" id="CLU_2633820_0_0_9"/>
<reference evidence="2 3" key="1">
    <citation type="journal article" date="2010" name="J. Bacteriol.">
        <title>Complete genome sequence analysis of Leuconostoc kimchii IMSNU 11154.</title>
        <authorList>
            <person name="Oh H.M."/>
            <person name="Cho Y.J."/>
            <person name="Kim B.K."/>
            <person name="Roe J.H."/>
            <person name="Kang S.O."/>
            <person name="Nahm B.H."/>
            <person name="Jeong G."/>
            <person name="Han H.U."/>
            <person name="Chun J."/>
        </authorList>
    </citation>
    <scope>NUCLEOTIDE SEQUENCE [LARGE SCALE GENOMIC DNA]</scope>
    <source>
        <strain evidence="3">IMSNU 11154 / KCTC 2386 / IH25</strain>
    </source>
</reference>
<dbReference type="CDD" id="cd00093">
    <property type="entry name" value="HTH_XRE"/>
    <property type="match status" value="1"/>
</dbReference>
<dbReference type="PROSITE" id="PS50943">
    <property type="entry name" value="HTH_CROC1"/>
    <property type="match status" value="1"/>
</dbReference>
<dbReference type="Proteomes" id="UP000002362">
    <property type="component" value="Chromosome"/>
</dbReference>
<dbReference type="Pfam" id="PF01381">
    <property type="entry name" value="HTH_3"/>
    <property type="match status" value="1"/>
</dbReference>
<dbReference type="GO" id="GO:0003677">
    <property type="term" value="F:DNA binding"/>
    <property type="evidence" value="ECO:0007669"/>
    <property type="project" value="InterPro"/>
</dbReference>
<dbReference type="PATRIC" id="fig|762051.18.peg.84"/>
<evidence type="ECO:0000313" key="2">
    <source>
        <dbReference type="EMBL" id="ADG39626.1"/>
    </source>
</evidence>
<organism evidence="2 3">
    <name type="scientific">Leuconostoc kimchii (strain IMSNU 11154 / KCTC 2386 / IH25)</name>
    <dbReference type="NCBI Taxonomy" id="762051"/>
    <lineage>
        <taxon>Bacteria</taxon>
        <taxon>Bacillati</taxon>
        <taxon>Bacillota</taxon>
        <taxon>Bacilli</taxon>
        <taxon>Lactobacillales</taxon>
        <taxon>Lactobacillaceae</taxon>
        <taxon>Leuconostoc</taxon>
    </lineage>
</organism>
<dbReference type="AlphaFoldDB" id="D5T027"/>
<dbReference type="KEGG" id="lki:LKI_00415"/>
<dbReference type="STRING" id="762051.LKI_00415"/>
<evidence type="ECO:0000313" key="3">
    <source>
        <dbReference type="Proteomes" id="UP000002362"/>
    </source>
</evidence>
<dbReference type="InterPro" id="IPR010982">
    <property type="entry name" value="Lambda_DNA-bd_dom_sf"/>
</dbReference>
<dbReference type="EMBL" id="CP001758">
    <property type="protein sequence ID" value="ADG39626.1"/>
    <property type="molecule type" value="Genomic_DNA"/>
</dbReference>
<dbReference type="SMART" id="SM00530">
    <property type="entry name" value="HTH_XRE"/>
    <property type="match status" value="1"/>
</dbReference>
<name>D5T027_LEUKI</name>
<evidence type="ECO:0000259" key="1">
    <source>
        <dbReference type="PROSITE" id="PS50943"/>
    </source>
</evidence>
<feature type="domain" description="HTH cro/C1-type" evidence="1">
    <location>
        <begin position="22"/>
        <end position="79"/>
    </location>
</feature>
<proteinExistence type="predicted"/>
<dbReference type="eggNOG" id="COG1396">
    <property type="taxonomic scope" value="Bacteria"/>
</dbReference>
<dbReference type="Gene3D" id="1.10.260.40">
    <property type="entry name" value="lambda repressor-like DNA-binding domains"/>
    <property type="match status" value="1"/>
</dbReference>
<dbReference type="SUPFAM" id="SSF47413">
    <property type="entry name" value="lambda repressor-like DNA-binding domains"/>
    <property type="match status" value="1"/>
</dbReference>
<gene>
    <name evidence="2" type="ordered locus">LKI_00415</name>
</gene>
<protein>
    <recommendedName>
        <fullName evidence="1">HTH cro/C1-type domain-containing protein</fullName>
    </recommendedName>
</protein>
<dbReference type="RefSeq" id="WP_013102225.1">
    <property type="nucleotide sequence ID" value="NC_014136.1"/>
</dbReference>
<accession>D5T027</accession>